<sequence>MGRAAMMPLRHGQTLSLGSDHIPENSPLTEGTRQIRLIGVQLRDLSPIYRASRAQINRNAFEKATLY</sequence>
<reference evidence="3" key="1">
    <citation type="submission" date="2016-10" db="EMBL/GenBank/DDBJ databases">
        <authorList>
            <person name="Varghese N."/>
            <person name="Submissions S."/>
        </authorList>
    </citation>
    <scope>NUCLEOTIDE SEQUENCE [LARGE SCALE GENOMIC DNA]</scope>
    <source>
        <strain evidence="3">DSM 16199</strain>
    </source>
</reference>
<evidence type="ECO:0000313" key="2">
    <source>
        <dbReference type="EMBL" id="SFK85082.1"/>
    </source>
</evidence>
<organism evidence="2 3">
    <name type="scientific">Loktanella salsilacus</name>
    <dbReference type="NCBI Taxonomy" id="195913"/>
    <lineage>
        <taxon>Bacteria</taxon>
        <taxon>Pseudomonadati</taxon>
        <taxon>Pseudomonadota</taxon>
        <taxon>Alphaproteobacteria</taxon>
        <taxon>Rhodobacterales</taxon>
        <taxon>Roseobacteraceae</taxon>
        <taxon>Loktanella</taxon>
    </lineage>
</organism>
<proteinExistence type="predicted"/>
<dbReference type="STRING" id="195913.SAMN04488004_10328"/>
<evidence type="ECO:0000256" key="1">
    <source>
        <dbReference type="SAM" id="MobiDB-lite"/>
    </source>
</evidence>
<feature type="region of interest" description="Disordered" evidence="1">
    <location>
        <begin position="1"/>
        <end position="28"/>
    </location>
</feature>
<name>A0A1I4CV09_9RHOB</name>
<dbReference type="Proteomes" id="UP000199550">
    <property type="component" value="Unassembled WGS sequence"/>
</dbReference>
<accession>A0A1I4CV09</accession>
<protein>
    <submittedName>
        <fullName evidence="2">Uncharacterized protein</fullName>
    </submittedName>
</protein>
<keyword evidence="3" id="KW-1185">Reference proteome</keyword>
<dbReference type="AlphaFoldDB" id="A0A1I4CV09"/>
<gene>
    <name evidence="2" type="ORF">SAMN04488004_10328</name>
</gene>
<evidence type="ECO:0000313" key="3">
    <source>
        <dbReference type="Proteomes" id="UP000199550"/>
    </source>
</evidence>
<dbReference type="EMBL" id="FOTF01000003">
    <property type="protein sequence ID" value="SFK85082.1"/>
    <property type="molecule type" value="Genomic_DNA"/>
</dbReference>